<evidence type="ECO:0000313" key="4">
    <source>
        <dbReference type="Proteomes" id="UP000481583"/>
    </source>
</evidence>
<dbReference type="Proteomes" id="UP000481583">
    <property type="component" value="Unassembled WGS sequence"/>
</dbReference>
<dbReference type="InterPro" id="IPR027381">
    <property type="entry name" value="LytR/CpsA/Psr_C"/>
</dbReference>
<evidence type="ECO:0000259" key="2">
    <source>
        <dbReference type="Pfam" id="PF13399"/>
    </source>
</evidence>
<sequence length="208" mass="21909">MSMLTPPGMGGKYKIKGTKYPQMRRSRTKRRVLLLTASAALLALLAWGSVQLVSAFSGDGSKDTAAGKKHCASPSAAKLPKPAPLPKPDTIKVNVLNATTRSGLADKTAKTLEKRGFDIGEVGNAPKEYDKKVDGPGILLGSKQAAEGPLKVLGTQLDGAQPKTDGRKGNDVDLILGQEFVTLAKEKQAQAALKILTKPPAPKPTRTC</sequence>
<name>A0A6G4UB05_9ACTN</name>
<dbReference type="AlphaFoldDB" id="A0A6G4UB05"/>
<dbReference type="Gene3D" id="3.30.70.2390">
    <property type="match status" value="1"/>
</dbReference>
<evidence type="ECO:0000313" key="3">
    <source>
        <dbReference type="EMBL" id="NGN68507.1"/>
    </source>
</evidence>
<dbReference type="EMBL" id="JAAKZV010000209">
    <property type="protein sequence ID" value="NGN68507.1"/>
    <property type="molecule type" value="Genomic_DNA"/>
</dbReference>
<keyword evidence="4" id="KW-1185">Reference proteome</keyword>
<feature type="region of interest" description="Disordered" evidence="1">
    <location>
        <begin position="63"/>
        <end position="88"/>
    </location>
</feature>
<evidence type="ECO:0000256" key="1">
    <source>
        <dbReference type="SAM" id="MobiDB-lite"/>
    </source>
</evidence>
<accession>A0A6G4UB05</accession>
<reference evidence="3 4" key="1">
    <citation type="submission" date="2020-02" db="EMBL/GenBank/DDBJ databases">
        <title>Whole-genome analyses of novel actinobacteria.</title>
        <authorList>
            <person name="Sahin N."/>
        </authorList>
    </citation>
    <scope>NUCLEOTIDE SEQUENCE [LARGE SCALE GENOMIC DNA]</scope>
    <source>
        <strain evidence="3 4">A7024</strain>
    </source>
</reference>
<protein>
    <submittedName>
        <fullName evidence="3">LytR C-terminal domain-containing protein</fullName>
    </submittedName>
</protein>
<dbReference type="RefSeq" id="WP_165242521.1">
    <property type="nucleotide sequence ID" value="NZ_JAAKZV010000209.1"/>
</dbReference>
<gene>
    <name evidence="3" type="ORF">G5C51_31990</name>
</gene>
<proteinExistence type="predicted"/>
<feature type="domain" description="LytR/CpsA/Psr regulator C-terminal" evidence="2">
    <location>
        <begin position="90"/>
        <end position="180"/>
    </location>
</feature>
<organism evidence="3 4">
    <name type="scientific">Streptomyces coryli</name>
    <dbReference type="NCBI Taxonomy" id="1128680"/>
    <lineage>
        <taxon>Bacteria</taxon>
        <taxon>Bacillati</taxon>
        <taxon>Actinomycetota</taxon>
        <taxon>Actinomycetes</taxon>
        <taxon>Kitasatosporales</taxon>
        <taxon>Streptomycetaceae</taxon>
        <taxon>Streptomyces</taxon>
    </lineage>
</organism>
<comment type="caution">
    <text evidence="3">The sequence shown here is derived from an EMBL/GenBank/DDBJ whole genome shotgun (WGS) entry which is preliminary data.</text>
</comment>
<dbReference type="Pfam" id="PF13399">
    <property type="entry name" value="LytR_C"/>
    <property type="match status" value="1"/>
</dbReference>